<dbReference type="AlphaFoldDB" id="A0A5M6D5D3"/>
<dbReference type="RefSeq" id="WP_150077135.1">
    <property type="nucleotide sequence ID" value="NZ_VWOX01000007.1"/>
</dbReference>
<dbReference type="Gene3D" id="2.30.30.240">
    <property type="entry name" value="PRC-barrel domain"/>
    <property type="match status" value="1"/>
</dbReference>
<feature type="signal peptide" evidence="2">
    <location>
        <begin position="1"/>
        <end position="24"/>
    </location>
</feature>
<dbReference type="InterPro" id="IPR011033">
    <property type="entry name" value="PRC_barrel-like_sf"/>
</dbReference>
<feature type="compositionally biased region" description="Basic and acidic residues" evidence="1">
    <location>
        <begin position="34"/>
        <end position="52"/>
    </location>
</feature>
<feature type="domain" description="PRC-barrel" evidence="3">
    <location>
        <begin position="59"/>
        <end position="123"/>
    </location>
</feature>
<feature type="chain" id="PRO_5024357520" evidence="2">
    <location>
        <begin position="25"/>
        <end position="195"/>
    </location>
</feature>
<keyword evidence="2" id="KW-0732">Signal</keyword>
<name>A0A5M6D5D3_9BACT</name>
<organism evidence="4 5">
    <name type="scientific">Roseiconus nitratireducens</name>
    <dbReference type="NCBI Taxonomy" id="2605748"/>
    <lineage>
        <taxon>Bacteria</taxon>
        <taxon>Pseudomonadati</taxon>
        <taxon>Planctomycetota</taxon>
        <taxon>Planctomycetia</taxon>
        <taxon>Pirellulales</taxon>
        <taxon>Pirellulaceae</taxon>
        <taxon>Roseiconus</taxon>
    </lineage>
</organism>
<dbReference type="PANTHER" id="PTHR36505:SF1">
    <property type="entry name" value="BLR1072 PROTEIN"/>
    <property type="match status" value="1"/>
</dbReference>
<evidence type="ECO:0000313" key="5">
    <source>
        <dbReference type="Proteomes" id="UP000324479"/>
    </source>
</evidence>
<accession>A0A5M6D5D3</accession>
<sequence length="195" mass="22050">MKRPFLTLGALCAFAFALGTSVSAQDDAALKQRLKDQNQTQQRDDQSYRGLDRQTSGETVRASQLIGTNLENSQGEGVGEINDIVLDPRSGRIAYAAVSYGGFLNLGDKLFAVPFDAFKIKRDAEDRDDYTVILDVTEQQMEGAKGFDQDNWPNFSDQNFVRDLNQRYRTNMTQNRRAARDRNVDVDVNLDRRNE</sequence>
<evidence type="ECO:0000256" key="2">
    <source>
        <dbReference type="SAM" id="SignalP"/>
    </source>
</evidence>
<feature type="region of interest" description="Disordered" evidence="1">
    <location>
        <begin position="34"/>
        <end position="57"/>
    </location>
</feature>
<evidence type="ECO:0000256" key="1">
    <source>
        <dbReference type="SAM" id="MobiDB-lite"/>
    </source>
</evidence>
<reference evidence="4 5" key="1">
    <citation type="submission" date="2019-08" db="EMBL/GenBank/DDBJ databases">
        <authorList>
            <person name="Dhanesh K."/>
            <person name="Kumar G."/>
            <person name="Sasikala C."/>
            <person name="Venkata Ramana C."/>
        </authorList>
    </citation>
    <scope>NUCLEOTIDE SEQUENCE [LARGE SCALE GENOMIC DNA]</scope>
    <source>
        <strain evidence="4 5">JC645</strain>
    </source>
</reference>
<dbReference type="PANTHER" id="PTHR36505">
    <property type="entry name" value="BLR1072 PROTEIN"/>
    <property type="match status" value="1"/>
</dbReference>
<evidence type="ECO:0000313" key="4">
    <source>
        <dbReference type="EMBL" id="KAA5542718.1"/>
    </source>
</evidence>
<dbReference type="EMBL" id="VWOX01000007">
    <property type="protein sequence ID" value="KAA5542718.1"/>
    <property type="molecule type" value="Genomic_DNA"/>
</dbReference>
<protein>
    <submittedName>
        <fullName evidence="4">PRC-barrel domain containing protein</fullName>
    </submittedName>
</protein>
<evidence type="ECO:0000259" key="3">
    <source>
        <dbReference type="Pfam" id="PF05239"/>
    </source>
</evidence>
<proteinExistence type="predicted"/>
<dbReference type="Pfam" id="PF05239">
    <property type="entry name" value="PRC"/>
    <property type="match status" value="1"/>
</dbReference>
<dbReference type="Proteomes" id="UP000324479">
    <property type="component" value="Unassembled WGS sequence"/>
</dbReference>
<keyword evidence="5" id="KW-1185">Reference proteome</keyword>
<gene>
    <name evidence="4" type="ORF">FYK55_14425</name>
</gene>
<comment type="caution">
    <text evidence="4">The sequence shown here is derived from an EMBL/GenBank/DDBJ whole genome shotgun (WGS) entry which is preliminary data.</text>
</comment>
<dbReference type="InterPro" id="IPR027275">
    <property type="entry name" value="PRC-brl_dom"/>
</dbReference>
<dbReference type="SUPFAM" id="SSF50346">
    <property type="entry name" value="PRC-barrel domain"/>
    <property type="match status" value="1"/>
</dbReference>